<evidence type="ECO:0000256" key="7">
    <source>
        <dbReference type="SAM" id="Phobius"/>
    </source>
</evidence>
<sequence>MHPDECLLLYGLAVSLLAPALLARLGVLAPRLGVAAWLIALVTVVVGWATAAAVATQHAHAPLTRAIAWLALGVFCARLLWAVCATAWRAAARRARHRDGLVLLGRADARLGAVVVESGEAMVYCLPGRRSMIVVTSAAQQTLSGEQLRAALAHERAHVAGRHHLAMALAFGLSRAVPWLPLFALAGRHVGLLLEMSADDDAARRHGRGAVAGALAALSLSPAPASALSAAGGPVQLRASRLTGPVAGWRRRTGGVTLAALGGLLIAGPFMAAVSPWCMHLWL</sequence>
<dbReference type="GO" id="GO:0046872">
    <property type="term" value="F:metal ion binding"/>
    <property type="evidence" value="ECO:0007669"/>
    <property type="project" value="UniProtKB-KW"/>
</dbReference>
<evidence type="ECO:0000313" key="10">
    <source>
        <dbReference type="Proteomes" id="UP000619293"/>
    </source>
</evidence>
<accession>A0A8J3K5G0</accession>
<dbReference type="Gene3D" id="3.30.2010.10">
    <property type="entry name" value="Metalloproteases ('zincins'), catalytic domain"/>
    <property type="match status" value="1"/>
</dbReference>
<dbReference type="InterPro" id="IPR001915">
    <property type="entry name" value="Peptidase_M48"/>
</dbReference>
<keyword evidence="3 6" id="KW-0378">Hydrolase</keyword>
<dbReference type="GO" id="GO:0004222">
    <property type="term" value="F:metalloendopeptidase activity"/>
    <property type="evidence" value="ECO:0007669"/>
    <property type="project" value="InterPro"/>
</dbReference>
<name>A0A8J3K5G0_9ACTN</name>
<keyword evidence="4 6" id="KW-0862">Zinc</keyword>
<dbReference type="EMBL" id="BONG01000055">
    <property type="protein sequence ID" value="GIF93067.1"/>
    <property type="molecule type" value="Genomic_DNA"/>
</dbReference>
<dbReference type="PANTHER" id="PTHR34978:SF3">
    <property type="entry name" value="SLR0241 PROTEIN"/>
    <property type="match status" value="1"/>
</dbReference>
<dbReference type="CDD" id="cd07326">
    <property type="entry name" value="M56_BlaR1_MecR1_like"/>
    <property type="match status" value="1"/>
</dbReference>
<evidence type="ECO:0000256" key="6">
    <source>
        <dbReference type="RuleBase" id="RU003983"/>
    </source>
</evidence>
<feature type="transmembrane region" description="Helical" evidence="7">
    <location>
        <begin position="258"/>
        <end position="282"/>
    </location>
</feature>
<reference evidence="9 10" key="1">
    <citation type="submission" date="2021-01" db="EMBL/GenBank/DDBJ databases">
        <title>Whole genome shotgun sequence of Catellatospora chokoriensis NBRC 107358.</title>
        <authorList>
            <person name="Komaki H."/>
            <person name="Tamura T."/>
        </authorList>
    </citation>
    <scope>NUCLEOTIDE SEQUENCE [LARGE SCALE GENOMIC DNA]</scope>
    <source>
        <strain evidence="9 10">NBRC 107358</strain>
    </source>
</reference>
<evidence type="ECO:0000256" key="3">
    <source>
        <dbReference type="ARBA" id="ARBA00022801"/>
    </source>
</evidence>
<protein>
    <recommendedName>
        <fullName evidence="8">Peptidase M48 domain-containing protein</fullName>
    </recommendedName>
</protein>
<evidence type="ECO:0000259" key="8">
    <source>
        <dbReference type="Pfam" id="PF01435"/>
    </source>
</evidence>
<evidence type="ECO:0000256" key="1">
    <source>
        <dbReference type="ARBA" id="ARBA00022670"/>
    </source>
</evidence>
<keyword evidence="1 6" id="KW-0645">Protease</keyword>
<evidence type="ECO:0000256" key="5">
    <source>
        <dbReference type="ARBA" id="ARBA00023049"/>
    </source>
</evidence>
<keyword evidence="10" id="KW-1185">Reference proteome</keyword>
<feature type="transmembrane region" description="Helical" evidence="7">
    <location>
        <begin position="7"/>
        <end position="27"/>
    </location>
</feature>
<gene>
    <name evidence="9" type="ORF">Cch02nite_65110</name>
</gene>
<keyword evidence="7" id="KW-0472">Membrane</keyword>
<feature type="transmembrane region" description="Helical" evidence="7">
    <location>
        <begin position="34"/>
        <end position="55"/>
    </location>
</feature>
<keyword evidence="2" id="KW-0479">Metal-binding</keyword>
<keyword evidence="5 6" id="KW-0482">Metalloprotease</keyword>
<evidence type="ECO:0000256" key="4">
    <source>
        <dbReference type="ARBA" id="ARBA00022833"/>
    </source>
</evidence>
<feature type="domain" description="Peptidase M48" evidence="8">
    <location>
        <begin position="115"/>
        <end position="183"/>
    </location>
</feature>
<comment type="caution">
    <text evidence="9">The sequence shown here is derived from an EMBL/GenBank/DDBJ whole genome shotgun (WGS) entry which is preliminary data.</text>
</comment>
<organism evidence="9 10">
    <name type="scientific">Catellatospora chokoriensis</name>
    <dbReference type="NCBI Taxonomy" id="310353"/>
    <lineage>
        <taxon>Bacteria</taxon>
        <taxon>Bacillati</taxon>
        <taxon>Actinomycetota</taxon>
        <taxon>Actinomycetes</taxon>
        <taxon>Micromonosporales</taxon>
        <taxon>Micromonosporaceae</taxon>
        <taxon>Catellatospora</taxon>
    </lineage>
</organism>
<evidence type="ECO:0000256" key="2">
    <source>
        <dbReference type="ARBA" id="ARBA00022723"/>
    </source>
</evidence>
<comment type="cofactor">
    <cofactor evidence="6">
        <name>Zn(2+)</name>
        <dbReference type="ChEBI" id="CHEBI:29105"/>
    </cofactor>
    <text evidence="6">Binds 1 zinc ion per subunit.</text>
</comment>
<dbReference type="AlphaFoldDB" id="A0A8J3K5G0"/>
<evidence type="ECO:0000313" key="9">
    <source>
        <dbReference type="EMBL" id="GIF93067.1"/>
    </source>
</evidence>
<keyword evidence="7" id="KW-0812">Transmembrane</keyword>
<feature type="transmembrane region" description="Helical" evidence="7">
    <location>
        <begin position="67"/>
        <end position="88"/>
    </location>
</feature>
<dbReference type="Pfam" id="PF01435">
    <property type="entry name" value="Peptidase_M48"/>
    <property type="match status" value="1"/>
</dbReference>
<dbReference type="GO" id="GO:0006508">
    <property type="term" value="P:proteolysis"/>
    <property type="evidence" value="ECO:0007669"/>
    <property type="project" value="UniProtKB-KW"/>
</dbReference>
<comment type="similarity">
    <text evidence="6">Belongs to the peptidase M48 family.</text>
</comment>
<dbReference type="PANTHER" id="PTHR34978">
    <property type="entry name" value="POSSIBLE SENSOR-TRANSDUCER PROTEIN BLAR"/>
    <property type="match status" value="1"/>
</dbReference>
<dbReference type="Proteomes" id="UP000619293">
    <property type="component" value="Unassembled WGS sequence"/>
</dbReference>
<keyword evidence="7" id="KW-1133">Transmembrane helix</keyword>
<dbReference type="RefSeq" id="WP_191842666.1">
    <property type="nucleotide sequence ID" value="NZ_BAAALB010000027.1"/>
</dbReference>
<dbReference type="InterPro" id="IPR052173">
    <property type="entry name" value="Beta-lactam_resp_regulator"/>
</dbReference>
<proteinExistence type="inferred from homology"/>